<dbReference type="AlphaFoldDB" id="A0A150WL30"/>
<reference evidence="2 3" key="1">
    <citation type="submission" date="2016-03" db="EMBL/GenBank/DDBJ databases">
        <authorList>
            <person name="Ploux O."/>
        </authorList>
    </citation>
    <scope>NUCLEOTIDE SEQUENCE [LARGE SCALE GENOMIC DNA]</scope>
    <source>
        <strain evidence="2 3">R0</strain>
    </source>
</reference>
<keyword evidence="1" id="KW-0732">Signal</keyword>
<gene>
    <name evidence="2" type="ORF">AZI86_10535</name>
</gene>
<name>A0A150WL30_BDEBC</name>
<dbReference type="RefSeq" id="WP_061835155.1">
    <property type="nucleotide sequence ID" value="NZ_LUKE01000002.1"/>
</dbReference>
<protein>
    <recommendedName>
        <fullName evidence="4">Lipoprotein</fullName>
    </recommendedName>
</protein>
<evidence type="ECO:0000313" key="2">
    <source>
        <dbReference type="EMBL" id="KYG64644.1"/>
    </source>
</evidence>
<organism evidence="2 3">
    <name type="scientific">Bdellovibrio bacteriovorus</name>
    <dbReference type="NCBI Taxonomy" id="959"/>
    <lineage>
        <taxon>Bacteria</taxon>
        <taxon>Pseudomonadati</taxon>
        <taxon>Bdellovibrionota</taxon>
        <taxon>Bdellovibrionia</taxon>
        <taxon>Bdellovibrionales</taxon>
        <taxon>Pseudobdellovibrionaceae</taxon>
        <taxon>Bdellovibrio</taxon>
    </lineage>
</organism>
<feature type="chain" id="PRO_5007573300" description="Lipoprotein" evidence="1">
    <location>
        <begin position="22"/>
        <end position="161"/>
    </location>
</feature>
<comment type="caution">
    <text evidence="2">The sequence shown here is derived from an EMBL/GenBank/DDBJ whole genome shotgun (WGS) entry which is preliminary data.</text>
</comment>
<sequence length="161" mass="17891">MRNLVLLLPLFLFLSSCASYKANKKAVNQCHIDIDTYYLKDLSLEQLECIEEAGKTDPNFVSLKERIEKKKRDLQVETEKSKLSEAPAATSIKILSANTTSPAGGTVRVEGEASQENIEAVMGQFCRERKMTGYKILKTQLGKTEGTAATVYSDLSFECVK</sequence>
<evidence type="ECO:0000256" key="1">
    <source>
        <dbReference type="SAM" id="SignalP"/>
    </source>
</evidence>
<proteinExistence type="predicted"/>
<evidence type="ECO:0008006" key="4">
    <source>
        <dbReference type="Google" id="ProtNLM"/>
    </source>
</evidence>
<accession>A0A150WL30</accession>
<dbReference type="EMBL" id="LUKE01000002">
    <property type="protein sequence ID" value="KYG64644.1"/>
    <property type="molecule type" value="Genomic_DNA"/>
</dbReference>
<evidence type="ECO:0000313" key="3">
    <source>
        <dbReference type="Proteomes" id="UP000075320"/>
    </source>
</evidence>
<dbReference type="Proteomes" id="UP000075320">
    <property type="component" value="Unassembled WGS sequence"/>
</dbReference>
<feature type="signal peptide" evidence="1">
    <location>
        <begin position="1"/>
        <end position="21"/>
    </location>
</feature>
<keyword evidence="3" id="KW-1185">Reference proteome</keyword>
<dbReference type="PROSITE" id="PS51257">
    <property type="entry name" value="PROKAR_LIPOPROTEIN"/>
    <property type="match status" value="1"/>
</dbReference>